<sequence length="39" mass="4359">MIIFSRRMKIVPSGVTTVDFSPKMSANNMPRAIAMKTCQ</sequence>
<gene>
    <name evidence="1" type="ORF">METZ01_LOCUS129512</name>
</gene>
<name>A0A381YHV4_9ZZZZ</name>
<evidence type="ECO:0000313" key="1">
    <source>
        <dbReference type="EMBL" id="SVA76658.1"/>
    </source>
</evidence>
<proteinExistence type="predicted"/>
<dbReference type="AlphaFoldDB" id="A0A381YHV4"/>
<reference evidence="1" key="1">
    <citation type="submission" date="2018-05" db="EMBL/GenBank/DDBJ databases">
        <authorList>
            <person name="Lanie J.A."/>
            <person name="Ng W.-L."/>
            <person name="Kazmierczak K.M."/>
            <person name="Andrzejewski T.M."/>
            <person name="Davidsen T.M."/>
            <person name="Wayne K.J."/>
            <person name="Tettelin H."/>
            <person name="Glass J.I."/>
            <person name="Rusch D."/>
            <person name="Podicherti R."/>
            <person name="Tsui H.-C.T."/>
            <person name="Winkler M.E."/>
        </authorList>
    </citation>
    <scope>NUCLEOTIDE SEQUENCE</scope>
</reference>
<dbReference type="EMBL" id="UINC01018282">
    <property type="protein sequence ID" value="SVA76658.1"/>
    <property type="molecule type" value="Genomic_DNA"/>
</dbReference>
<organism evidence="1">
    <name type="scientific">marine metagenome</name>
    <dbReference type="NCBI Taxonomy" id="408172"/>
    <lineage>
        <taxon>unclassified sequences</taxon>
        <taxon>metagenomes</taxon>
        <taxon>ecological metagenomes</taxon>
    </lineage>
</organism>
<accession>A0A381YHV4</accession>
<protein>
    <submittedName>
        <fullName evidence="1">Uncharacterized protein</fullName>
    </submittedName>
</protein>